<gene>
    <name evidence="2" type="ORF">Din_034617</name>
</gene>
<name>A0A5B7BAI1_DAVIN</name>
<accession>A0A5B7BAI1</accession>
<dbReference type="AlphaFoldDB" id="A0A5B7BAI1"/>
<keyword evidence="1" id="KW-1133">Transmembrane helix</keyword>
<evidence type="ECO:0000313" key="2">
    <source>
        <dbReference type="EMBL" id="MPA65176.1"/>
    </source>
</evidence>
<dbReference type="EMBL" id="GHES01034617">
    <property type="protein sequence ID" value="MPA65176.1"/>
    <property type="molecule type" value="Transcribed_RNA"/>
</dbReference>
<proteinExistence type="predicted"/>
<organism evidence="2">
    <name type="scientific">Davidia involucrata</name>
    <name type="common">Dove tree</name>
    <dbReference type="NCBI Taxonomy" id="16924"/>
    <lineage>
        <taxon>Eukaryota</taxon>
        <taxon>Viridiplantae</taxon>
        <taxon>Streptophyta</taxon>
        <taxon>Embryophyta</taxon>
        <taxon>Tracheophyta</taxon>
        <taxon>Spermatophyta</taxon>
        <taxon>Magnoliopsida</taxon>
        <taxon>eudicotyledons</taxon>
        <taxon>Gunneridae</taxon>
        <taxon>Pentapetalae</taxon>
        <taxon>asterids</taxon>
        <taxon>Cornales</taxon>
        <taxon>Nyssaceae</taxon>
        <taxon>Davidia</taxon>
    </lineage>
</organism>
<keyword evidence="1" id="KW-0472">Membrane</keyword>
<evidence type="ECO:0000256" key="1">
    <source>
        <dbReference type="SAM" id="Phobius"/>
    </source>
</evidence>
<feature type="transmembrane region" description="Helical" evidence="1">
    <location>
        <begin position="33"/>
        <end position="52"/>
    </location>
</feature>
<reference evidence="2" key="1">
    <citation type="submission" date="2019-08" db="EMBL/GenBank/DDBJ databases">
        <title>Reference gene set and small RNA set construction with multiple tissues from Davidia involucrata Baill.</title>
        <authorList>
            <person name="Yang H."/>
            <person name="Zhou C."/>
            <person name="Li G."/>
            <person name="Wang J."/>
            <person name="Gao P."/>
            <person name="Wang M."/>
            <person name="Wang R."/>
            <person name="Zhao Y."/>
        </authorList>
    </citation>
    <scope>NUCLEOTIDE SEQUENCE</scope>
    <source>
        <tissue evidence="2">Mixed with DoveR01_LX</tissue>
    </source>
</reference>
<feature type="transmembrane region" description="Helical" evidence="1">
    <location>
        <begin position="72"/>
        <end position="90"/>
    </location>
</feature>
<keyword evidence="1" id="KW-0812">Transmembrane</keyword>
<sequence>MLSNQKLSISKGGDIRATFFSARTPLLNKVIKLPSHLLPLTFILFVCFFFFSSCLHPPSHLSFIPSIPTSHISLPLPLPFTSLFVFFWSSHHRTIASKSS</sequence>
<protein>
    <submittedName>
        <fullName evidence="2">Uncharacterized protein</fullName>
    </submittedName>
</protein>